<dbReference type="GO" id="GO:0008218">
    <property type="term" value="P:bioluminescence"/>
    <property type="evidence" value="ECO:0007669"/>
    <property type="project" value="UniProtKB-KW"/>
</dbReference>
<dbReference type="Gene3D" id="3.30.1300.40">
    <property type="match status" value="1"/>
</dbReference>
<dbReference type="SUPFAM" id="SSF54511">
    <property type="entry name" value="GFP-like"/>
    <property type="match status" value="1"/>
</dbReference>
<organism evidence="5">
    <name type="scientific">Lobactis scutaria</name>
    <name type="common">Mushroom coral</name>
    <name type="synonym">Fungia scutaria</name>
    <dbReference type="NCBI Taxonomy" id="46714"/>
    <lineage>
        <taxon>Eukaryota</taxon>
        <taxon>Metazoa</taxon>
        <taxon>Cnidaria</taxon>
        <taxon>Anthozoa</taxon>
        <taxon>Hexacorallia</taxon>
        <taxon>Scleractinia</taxon>
        <taxon>Fungiina</taxon>
        <taxon>Fungiidae</taxon>
        <taxon>Lobactis</taxon>
    </lineage>
</organism>
<comment type="similarity">
    <text evidence="1">Belongs to the GFP family.</text>
</comment>
<keyword evidence="4" id="KW-0599">Photoprotein</keyword>
<evidence type="ECO:0000256" key="4">
    <source>
        <dbReference type="ARBA" id="ARBA00023262"/>
    </source>
</evidence>
<evidence type="ECO:0000256" key="3">
    <source>
        <dbReference type="ARBA" id="ARBA00023223"/>
    </source>
</evidence>
<evidence type="ECO:0000256" key="2">
    <source>
        <dbReference type="ARBA" id="ARBA00022991"/>
    </source>
</evidence>
<dbReference type="EMBL" id="DQ206388">
    <property type="protein sequence ID" value="ABB17961.1"/>
    <property type="molecule type" value="mRNA"/>
</dbReference>
<keyword evidence="3" id="KW-0455">Luminescence</keyword>
<dbReference type="Pfam" id="PF01353">
    <property type="entry name" value="GFP"/>
    <property type="match status" value="1"/>
</dbReference>
<dbReference type="SMR" id="A8CLS7"/>
<accession>A8CLS7</accession>
<dbReference type="Gene3D" id="2.40.155.10">
    <property type="entry name" value="Green fluorescent protein"/>
    <property type="match status" value="1"/>
</dbReference>
<keyword evidence="2" id="KW-0157">Chromophore</keyword>
<proteinExistence type="evidence at transcript level"/>
<reference evidence="5" key="1">
    <citation type="journal article" date="2008" name="PLoS ONE">
        <title>Diversity and evolution of coral fluorescent proteins.</title>
        <authorList>
            <person name="Alieva N.O."/>
            <person name="Konzen K.A."/>
            <person name="Field S.F."/>
            <person name="Meleshkevitch E.A."/>
            <person name="Hunt M.E."/>
            <person name="Beltran-Ramirez V."/>
            <person name="Miller D.J."/>
            <person name="Wiedenmann J."/>
            <person name="Salih A."/>
            <person name="Matz M.V."/>
        </authorList>
    </citation>
    <scope>NUCLEOTIDE SEQUENCE</scope>
</reference>
<evidence type="ECO:0000256" key="1">
    <source>
        <dbReference type="ARBA" id="ARBA00008949"/>
    </source>
</evidence>
<dbReference type="InterPro" id="IPR009017">
    <property type="entry name" value="GFP"/>
</dbReference>
<dbReference type="AlphaFoldDB" id="A8CLS7"/>
<name>A8CLS7_LOBSC</name>
<dbReference type="InterPro" id="IPR011584">
    <property type="entry name" value="GFP-related"/>
</dbReference>
<protein>
    <submittedName>
        <fullName evidence="5">Green fluorescent GFP-like protein</fullName>
    </submittedName>
</protein>
<sequence>MSVIVKEMMTKLHMEGTVNGHAFTIEGKGKGDPYNGVQSMNLDVKGGAPLPFSFDLLTPAFMYGNRVFTKYPEDIPDFFKQVFPEGYHWERSITFEDQAVCTATSHIRLDQKEMCFIYDVRFHGVNFPANGPIMQKKILGWEPSTEKMYARDGVLKGDVNMTLRVEGGGHYRADFRTTYKAKKPVNLPGYHFIDHRIEITKHSKDYTNVALYEAAVARHSPLPKVA</sequence>
<evidence type="ECO:0000313" key="5">
    <source>
        <dbReference type="EMBL" id="ABB17961.1"/>
    </source>
</evidence>